<protein>
    <submittedName>
        <fullName evidence="1">Uncharacterized protein</fullName>
    </submittedName>
</protein>
<gene>
    <name evidence="1" type="ORF">E6C60_0563</name>
</gene>
<reference evidence="1 2" key="1">
    <citation type="submission" date="2019-05" db="EMBL/GenBank/DDBJ databases">
        <authorList>
            <person name="Chen C."/>
        </authorList>
    </citation>
    <scope>NUCLEOTIDE SEQUENCE [LARGE SCALE GENOMIC DNA]</scope>
    <source>
        <strain evidence="1 2">HB172198</strain>
    </source>
</reference>
<sequence>MTLSRHHKQLNISNILPMDLNFLLFIESVYTCFHEEKDVFPGKHFNLNESELLQSDSFAEILNMCWDESIVDLKQQQKTGNPHSSIHFKQCYSKLFRDNTGSDTSEMVWDAFSLWWWSEYGIKAYMENYTDLFVPKISDQIWEELYKKNIGVSEGNSLYLILLFKQPEKVFPKNTSRLFFTSINKFVTRKELIVKEIVQLFD</sequence>
<accession>A0A4P8XFV1</accession>
<dbReference type="KEGG" id="palo:E6C60_0563"/>
<evidence type="ECO:0000313" key="2">
    <source>
        <dbReference type="Proteomes" id="UP000300879"/>
    </source>
</evidence>
<evidence type="ECO:0000313" key="1">
    <source>
        <dbReference type="EMBL" id="QCT01286.1"/>
    </source>
</evidence>
<keyword evidence="2" id="KW-1185">Reference proteome</keyword>
<dbReference type="EMBL" id="CP040396">
    <property type="protein sequence ID" value="QCT01286.1"/>
    <property type="molecule type" value="Genomic_DNA"/>
</dbReference>
<name>A0A4P8XFV1_9BACL</name>
<organism evidence="1 2">
    <name type="scientific">Paenibacillus algicola</name>
    <dbReference type="NCBI Taxonomy" id="2565926"/>
    <lineage>
        <taxon>Bacteria</taxon>
        <taxon>Bacillati</taxon>
        <taxon>Bacillota</taxon>
        <taxon>Bacilli</taxon>
        <taxon>Bacillales</taxon>
        <taxon>Paenibacillaceae</taxon>
        <taxon>Paenibacillus</taxon>
    </lineage>
</organism>
<dbReference type="OrthoDB" id="2603162at2"/>
<dbReference type="RefSeq" id="WP_138224369.1">
    <property type="nucleotide sequence ID" value="NZ_CP040396.1"/>
</dbReference>
<dbReference type="Proteomes" id="UP000300879">
    <property type="component" value="Chromosome"/>
</dbReference>
<dbReference type="AlphaFoldDB" id="A0A4P8XFV1"/>
<proteinExistence type="predicted"/>